<feature type="domain" description="Transposase IS4-like" evidence="1">
    <location>
        <begin position="102"/>
        <end position="285"/>
    </location>
</feature>
<reference evidence="6" key="1">
    <citation type="submission" date="2023-06" db="EMBL/GenBank/DDBJ databases">
        <title>Gycomyces niveus sp.nov., a novel actinomycete isolated from soil in Shouguang.</title>
        <authorList>
            <person name="Yang X."/>
            <person name="Zhao J."/>
        </authorList>
    </citation>
    <scope>NUCLEOTIDE SEQUENCE</scope>
    <source>
        <strain evidence="6">NEAU C2</strain>
    </source>
</reference>
<feature type="domain" description="Insertion element IS402-like" evidence="2">
    <location>
        <begin position="10"/>
        <end position="82"/>
    </location>
</feature>
<dbReference type="InterPro" id="IPR002559">
    <property type="entry name" value="Transposase_11"/>
</dbReference>
<organism evidence="6 7">
    <name type="scientific">Glycomyces tritici</name>
    <dbReference type="NCBI Taxonomy" id="2665176"/>
    <lineage>
        <taxon>Bacteria</taxon>
        <taxon>Bacillati</taxon>
        <taxon>Actinomycetota</taxon>
        <taxon>Actinomycetes</taxon>
        <taxon>Glycomycetales</taxon>
        <taxon>Glycomycetaceae</taxon>
        <taxon>Glycomyces</taxon>
    </lineage>
</organism>
<sequence>MSSVTARRDLTNNQWERLRRWLPEPSRLGRPIARSRRTLVNGIAWRVRTGSPWRDLPAQYGPWATVYWLFCAWQRSGTWLLIWRALQALARDQRHLTWEVGIDSTTARAHLAAAGARRRTLAGEPADHALGRSRGGWSTKLHLVVDTSGHPLAALVTAGQANDSPQMIPLLEAVSVARIGGGRARRHPDRVLADRAYSCRSNREWLRRKQIKATIPEPADQIANRQRRGARGGRPPAFDADRYKDRSGIERAIARLKQHRAVATRYDKLAVRYLATVQIAIIINWLRDLPNTA</sequence>
<evidence type="ECO:0000259" key="2">
    <source>
        <dbReference type="Pfam" id="PF13340"/>
    </source>
</evidence>
<dbReference type="Pfam" id="PF01609">
    <property type="entry name" value="DDE_Tnp_1"/>
    <property type="match status" value="1"/>
</dbReference>
<dbReference type="EMBL" id="JAUEMJ010000005">
    <property type="protein sequence ID" value="MDN3241802.1"/>
    <property type="molecule type" value="Genomic_DNA"/>
</dbReference>
<evidence type="ECO:0000313" key="4">
    <source>
        <dbReference type="EMBL" id="MDN3242583.1"/>
    </source>
</evidence>
<evidence type="ECO:0000313" key="6">
    <source>
        <dbReference type="EMBL" id="MDN3243505.1"/>
    </source>
</evidence>
<dbReference type="NCBIfam" id="NF033580">
    <property type="entry name" value="transpos_IS5_3"/>
    <property type="match status" value="1"/>
</dbReference>
<dbReference type="InterPro" id="IPR025161">
    <property type="entry name" value="IS402-like_dom"/>
</dbReference>
<evidence type="ECO:0000313" key="7">
    <source>
        <dbReference type="Proteomes" id="UP001171902"/>
    </source>
</evidence>
<evidence type="ECO:0000313" key="3">
    <source>
        <dbReference type="EMBL" id="MDN3241802.1"/>
    </source>
</evidence>
<dbReference type="Pfam" id="PF13340">
    <property type="entry name" value="DUF4096"/>
    <property type="match status" value="1"/>
</dbReference>
<name>A0ABT7YXY2_9ACTN</name>
<dbReference type="EMBL" id="JAUEMJ010000014">
    <property type="protein sequence ID" value="MDN3243505.1"/>
    <property type="molecule type" value="Genomic_DNA"/>
</dbReference>
<dbReference type="EMBL" id="JAUEMJ010000009">
    <property type="protein sequence ID" value="MDN3242818.1"/>
    <property type="molecule type" value="Genomic_DNA"/>
</dbReference>
<keyword evidence="7" id="KW-1185">Reference proteome</keyword>
<dbReference type="RefSeq" id="WP_289958707.1">
    <property type="nucleotide sequence ID" value="NZ_JAUEMJ010000005.1"/>
</dbReference>
<dbReference type="PANTHER" id="PTHR30007:SF1">
    <property type="entry name" value="BLR1914 PROTEIN"/>
    <property type="match status" value="1"/>
</dbReference>
<gene>
    <name evidence="3" type="ORF">QWI33_18900</name>
    <name evidence="4" type="ORF">QWI33_22870</name>
    <name evidence="5" type="ORF">QWI33_24045</name>
    <name evidence="6" type="ORF">QWI33_27580</name>
</gene>
<evidence type="ECO:0000259" key="1">
    <source>
        <dbReference type="Pfam" id="PF01609"/>
    </source>
</evidence>
<evidence type="ECO:0000313" key="5">
    <source>
        <dbReference type="EMBL" id="MDN3242818.1"/>
    </source>
</evidence>
<protein>
    <submittedName>
        <fullName evidence="6">IS5 family transposase</fullName>
    </submittedName>
</protein>
<accession>A0ABT7YXY2</accession>
<dbReference type="EMBL" id="JAUEMJ010000009">
    <property type="protein sequence ID" value="MDN3242583.1"/>
    <property type="molecule type" value="Genomic_DNA"/>
</dbReference>
<dbReference type="PANTHER" id="PTHR30007">
    <property type="entry name" value="PHP DOMAIN PROTEIN"/>
    <property type="match status" value="1"/>
</dbReference>
<dbReference type="Proteomes" id="UP001171902">
    <property type="component" value="Unassembled WGS sequence"/>
</dbReference>
<proteinExistence type="predicted"/>
<comment type="caution">
    <text evidence="6">The sequence shown here is derived from an EMBL/GenBank/DDBJ whole genome shotgun (WGS) entry which is preliminary data.</text>
</comment>